<feature type="transmembrane region" description="Helical" evidence="9">
    <location>
        <begin position="7"/>
        <end position="28"/>
    </location>
</feature>
<evidence type="ECO:0000256" key="4">
    <source>
        <dbReference type="ARBA" id="ARBA00022692"/>
    </source>
</evidence>
<dbReference type="GO" id="GO:0005886">
    <property type="term" value="C:plasma membrane"/>
    <property type="evidence" value="ECO:0007669"/>
    <property type="project" value="UniProtKB-SubCell"/>
</dbReference>
<dbReference type="Pfam" id="PF01252">
    <property type="entry name" value="Peptidase_A8"/>
    <property type="match status" value="1"/>
</dbReference>
<dbReference type="AlphaFoldDB" id="A0A948TDH1"/>
<dbReference type="PRINTS" id="PR00781">
    <property type="entry name" value="LIPOSIGPTASE"/>
</dbReference>
<feature type="active site" evidence="9">
    <location>
        <position position="180"/>
    </location>
</feature>
<evidence type="ECO:0000256" key="2">
    <source>
        <dbReference type="ARBA" id="ARBA00022475"/>
    </source>
</evidence>
<evidence type="ECO:0000256" key="5">
    <source>
        <dbReference type="ARBA" id="ARBA00022750"/>
    </source>
</evidence>
<evidence type="ECO:0000256" key="10">
    <source>
        <dbReference type="RuleBase" id="RU004181"/>
    </source>
</evidence>
<keyword evidence="4 9" id="KW-0812">Transmembrane</keyword>
<dbReference type="Proteomes" id="UP000783796">
    <property type="component" value="Unassembled WGS sequence"/>
</dbReference>
<keyword evidence="5 9" id="KW-0064">Aspartyl protease</keyword>
<keyword evidence="3 9" id="KW-0645">Protease</keyword>
<feature type="active site" evidence="9">
    <location>
        <position position="146"/>
    </location>
</feature>
<evidence type="ECO:0000256" key="8">
    <source>
        <dbReference type="ARBA" id="ARBA00023136"/>
    </source>
</evidence>
<dbReference type="PANTHER" id="PTHR33695">
    <property type="entry name" value="LIPOPROTEIN SIGNAL PEPTIDASE"/>
    <property type="match status" value="1"/>
</dbReference>
<comment type="function">
    <text evidence="9">This protein specifically catalyzes the removal of signal peptides from prolipoproteins.</text>
</comment>
<reference evidence="11" key="1">
    <citation type="journal article" date="2021" name="PeerJ">
        <title>Extensive microbial diversity within the chicken gut microbiome revealed by metagenomics and culture.</title>
        <authorList>
            <person name="Gilroy R."/>
            <person name="Ravi A."/>
            <person name="Getino M."/>
            <person name="Pursley I."/>
            <person name="Horton D.L."/>
            <person name="Alikhan N.F."/>
            <person name="Baker D."/>
            <person name="Gharbi K."/>
            <person name="Hall N."/>
            <person name="Watson M."/>
            <person name="Adriaenssens E.M."/>
            <person name="Foster-Nyarko E."/>
            <person name="Jarju S."/>
            <person name="Secka A."/>
            <person name="Antonio M."/>
            <person name="Oren A."/>
            <person name="Chaudhuri R.R."/>
            <person name="La Ragione R."/>
            <person name="Hildebrand F."/>
            <person name="Pallen M.J."/>
        </authorList>
    </citation>
    <scope>NUCLEOTIDE SEQUENCE</scope>
    <source>
        <strain evidence="11">G4-2901</strain>
    </source>
</reference>
<comment type="pathway">
    <text evidence="9">Protein modification; lipoprotein biosynthesis (signal peptide cleavage).</text>
</comment>
<comment type="caution">
    <text evidence="11">The sequence shown here is derived from an EMBL/GenBank/DDBJ whole genome shotgun (WGS) entry which is preliminary data.</text>
</comment>
<evidence type="ECO:0000313" key="11">
    <source>
        <dbReference type="EMBL" id="MBU3838879.1"/>
    </source>
</evidence>
<proteinExistence type="inferred from homology"/>
<keyword evidence="11" id="KW-0449">Lipoprotein</keyword>
<dbReference type="GO" id="GO:0006508">
    <property type="term" value="P:proteolysis"/>
    <property type="evidence" value="ECO:0007669"/>
    <property type="project" value="UniProtKB-KW"/>
</dbReference>
<dbReference type="NCBIfam" id="NF011369">
    <property type="entry name" value="PRK14788.1"/>
    <property type="match status" value="1"/>
</dbReference>
<evidence type="ECO:0000256" key="6">
    <source>
        <dbReference type="ARBA" id="ARBA00022801"/>
    </source>
</evidence>
<evidence type="ECO:0000313" key="12">
    <source>
        <dbReference type="Proteomes" id="UP000783796"/>
    </source>
</evidence>
<evidence type="ECO:0000256" key="7">
    <source>
        <dbReference type="ARBA" id="ARBA00022989"/>
    </source>
</evidence>
<dbReference type="PANTHER" id="PTHR33695:SF1">
    <property type="entry name" value="LIPOPROTEIN SIGNAL PEPTIDASE"/>
    <property type="match status" value="1"/>
</dbReference>
<keyword evidence="8 9" id="KW-0472">Membrane</keyword>
<feature type="transmembrane region" description="Helical" evidence="9">
    <location>
        <begin position="64"/>
        <end position="81"/>
    </location>
</feature>
<reference evidence="11" key="2">
    <citation type="submission" date="2021-04" db="EMBL/GenBank/DDBJ databases">
        <authorList>
            <person name="Gilroy R."/>
        </authorList>
    </citation>
    <scope>NUCLEOTIDE SEQUENCE</scope>
    <source>
        <strain evidence="11">G4-2901</strain>
    </source>
</reference>
<comment type="subcellular location">
    <subcellularLocation>
        <location evidence="9">Cell membrane</location>
        <topology evidence="9">Multi-pass membrane protein</topology>
    </subcellularLocation>
</comment>
<evidence type="ECO:0000256" key="3">
    <source>
        <dbReference type="ARBA" id="ARBA00022670"/>
    </source>
</evidence>
<accession>A0A948TDH1</accession>
<comment type="similarity">
    <text evidence="1 9 10">Belongs to the peptidase A8 family.</text>
</comment>
<protein>
    <recommendedName>
        <fullName evidence="9">Lipoprotein signal peptidase</fullName>
        <ecNumber evidence="9">3.4.23.36</ecNumber>
    </recommendedName>
    <alternativeName>
        <fullName evidence="9">Prolipoprotein signal peptidase</fullName>
    </alternativeName>
    <alternativeName>
        <fullName evidence="9">Signal peptidase II</fullName>
        <shortName evidence="9">SPase II</shortName>
    </alternativeName>
</protein>
<comment type="catalytic activity">
    <reaction evidence="9">
        <text>Release of signal peptides from bacterial membrane prolipoproteins. Hydrolyzes -Xaa-Yaa-Zaa-|-(S,diacylglyceryl)Cys-, in which Xaa is hydrophobic (preferably Leu), and Yaa (Ala or Ser) and Zaa (Gly or Ala) have small, neutral side chains.</text>
        <dbReference type="EC" id="3.4.23.36"/>
    </reaction>
</comment>
<dbReference type="InterPro" id="IPR001872">
    <property type="entry name" value="Peptidase_A8"/>
</dbReference>
<organism evidence="11 12">
    <name type="scientific">Candidatus Phocaeicola faecigallinarum</name>
    <dbReference type="NCBI Taxonomy" id="2838732"/>
    <lineage>
        <taxon>Bacteria</taxon>
        <taxon>Pseudomonadati</taxon>
        <taxon>Bacteroidota</taxon>
        <taxon>Bacteroidia</taxon>
        <taxon>Bacteroidales</taxon>
        <taxon>Bacteroidaceae</taxon>
        <taxon>Phocaeicola</taxon>
    </lineage>
</organism>
<dbReference type="EC" id="3.4.23.36" evidence="9"/>
<name>A0A948TDH1_9BACT</name>
<gene>
    <name evidence="9" type="primary">lspA</name>
    <name evidence="11" type="ORF">H9777_11345</name>
</gene>
<keyword evidence="7 9" id="KW-1133">Transmembrane helix</keyword>
<feature type="transmembrane region" description="Helical" evidence="9">
    <location>
        <begin position="93"/>
        <end position="117"/>
    </location>
</feature>
<keyword evidence="2 9" id="KW-1003">Cell membrane</keyword>
<evidence type="ECO:0000256" key="1">
    <source>
        <dbReference type="ARBA" id="ARBA00006139"/>
    </source>
</evidence>
<evidence type="ECO:0000256" key="9">
    <source>
        <dbReference type="HAMAP-Rule" id="MF_00161"/>
    </source>
</evidence>
<dbReference type="GO" id="GO:0004190">
    <property type="term" value="F:aspartic-type endopeptidase activity"/>
    <property type="evidence" value="ECO:0007669"/>
    <property type="project" value="UniProtKB-UniRule"/>
</dbReference>
<sequence>MNNKSKSILAIAVILVTIILDQLIKIIIKTNFHYGESIHITDWFYLTFIENNGMAFGMQVMPKAVQTIMRLIFSGFILWYITKLVKAKYKNGYIACISLIFAGAIGNVFDSIFYGVIFSESTYSSVATFVPAGEGYADWLYGRVVDMFYFPLFEFDWPSWMPVVGGNHFIFFAPVFNLADAAISCGTIALLIFYSKTFGESFSLFGKNNTSK</sequence>
<dbReference type="HAMAP" id="MF_00161">
    <property type="entry name" value="LspA"/>
    <property type="match status" value="1"/>
</dbReference>
<keyword evidence="6 9" id="KW-0378">Hydrolase</keyword>
<dbReference type="EMBL" id="JAHLFW010000094">
    <property type="protein sequence ID" value="MBU3838879.1"/>
    <property type="molecule type" value="Genomic_DNA"/>
</dbReference>
<feature type="transmembrane region" description="Helical" evidence="9">
    <location>
        <begin position="169"/>
        <end position="194"/>
    </location>
</feature>